<organism evidence="3 4">
    <name type="scientific">Kalanchoe fedtschenkoi</name>
    <name type="common">Lavender scallops</name>
    <name type="synonym">South American air plant</name>
    <dbReference type="NCBI Taxonomy" id="63787"/>
    <lineage>
        <taxon>Eukaryota</taxon>
        <taxon>Viridiplantae</taxon>
        <taxon>Streptophyta</taxon>
        <taxon>Embryophyta</taxon>
        <taxon>Tracheophyta</taxon>
        <taxon>Spermatophyta</taxon>
        <taxon>Magnoliopsida</taxon>
        <taxon>eudicotyledons</taxon>
        <taxon>Gunneridae</taxon>
        <taxon>Pentapetalae</taxon>
        <taxon>Saxifragales</taxon>
        <taxon>Crassulaceae</taxon>
        <taxon>Kalanchoe</taxon>
    </lineage>
</organism>
<dbReference type="InterPro" id="IPR036291">
    <property type="entry name" value="NAD(P)-bd_dom_sf"/>
</dbReference>
<dbReference type="PANTHER" id="PTHR42898:SF6">
    <property type="entry name" value="NADP-DEPENDENT MANNITOL DEHYDROGENASE"/>
    <property type="match status" value="1"/>
</dbReference>
<accession>A0A7N0ZYN9</accession>
<dbReference type="Gene3D" id="3.40.50.720">
    <property type="entry name" value="NAD(P)-binding Rossmann-like Domain"/>
    <property type="match status" value="1"/>
</dbReference>
<keyword evidence="1" id="KW-0521">NADP</keyword>
<keyword evidence="4" id="KW-1185">Reference proteome</keyword>
<dbReference type="InterPro" id="IPR045000">
    <property type="entry name" value="TR"/>
</dbReference>
<protein>
    <submittedName>
        <fullName evidence="3">Uncharacterized protein</fullName>
    </submittedName>
</protein>
<dbReference type="EnsemblPlants" id="Kaladp0048s0981.1.v1.1">
    <property type="protein sequence ID" value="Kaladp0048s0981.1.v1.1"/>
    <property type="gene ID" value="Kaladp0048s0981.v1.1"/>
</dbReference>
<evidence type="ECO:0000256" key="2">
    <source>
        <dbReference type="ARBA" id="ARBA00023002"/>
    </source>
</evidence>
<dbReference type="Proteomes" id="UP000594263">
    <property type="component" value="Unplaced"/>
</dbReference>
<dbReference type="Gramene" id="Kaladp0048s0981.1.v1.1">
    <property type="protein sequence ID" value="Kaladp0048s0981.1.v1.1"/>
    <property type="gene ID" value="Kaladp0048s0981.v1.1"/>
</dbReference>
<dbReference type="AlphaFoldDB" id="A0A7N0ZYN9"/>
<proteinExistence type="predicted"/>
<name>A0A7N0ZYN9_KALFE</name>
<evidence type="ECO:0000313" key="4">
    <source>
        <dbReference type="Proteomes" id="UP000594263"/>
    </source>
</evidence>
<dbReference type="GO" id="GO:0016491">
    <property type="term" value="F:oxidoreductase activity"/>
    <property type="evidence" value="ECO:0007669"/>
    <property type="project" value="UniProtKB-KW"/>
</dbReference>
<dbReference type="SUPFAM" id="SSF51735">
    <property type="entry name" value="NAD(P)-binding Rossmann-fold domains"/>
    <property type="match status" value="1"/>
</dbReference>
<dbReference type="PANTHER" id="PTHR42898">
    <property type="entry name" value="TROPINONE REDUCTASE"/>
    <property type="match status" value="1"/>
</dbReference>
<evidence type="ECO:0000256" key="1">
    <source>
        <dbReference type="ARBA" id="ARBA00022857"/>
    </source>
</evidence>
<keyword evidence="2" id="KW-0560">Oxidoreductase</keyword>
<reference evidence="3" key="1">
    <citation type="submission" date="2021-01" db="UniProtKB">
        <authorList>
            <consortium name="EnsemblPlants"/>
        </authorList>
    </citation>
    <scope>IDENTIFICATION</scope>
</reference>
<sequence>MKSKIAQDAPLEFLNQLHNFLPWMQLFDEIEGLLEAFVSRTPLGRVGEPQEVAAVVAFLCLPASSHDQPNTSCTIILSHHISHEALFALV</sequence>
<evidence type="ECO:0000313" key="3">
    <source>
        <dbReference type="EnsemblPlants" id="Kaladp0048s0981.1.v1.1"/>
    </source>
</evidence>